<name>I3ZCQ0_TERRK</name>
<dbReference type="AlphaFoldDB" id="I3ZCQ0"/>
<dbReference type="STRING" id="926566.Terro_0681"/>
<dbReference type="Proteomes" id="UP000006056">
    <property type="component" value="Chromosome"/>
</dbReference>
<dbReference type="Gene3D" id="3.40.50.2000">
    <property type="entry name" value="Glycogen Phosphorylase B"/>
    <property type="match status" value="2"/>
</dbReference>
<dbReference type="InterPro" id="IPR001296">
    <property type="entry name" value="Glyco_trans_1"/>
</dbReference>
<gene>
    <name evidence="3" type="ordered locus">Terro_0681</name>
</gene>
<dbReference type="Pfam" id="PF00534">
    <property type="entry name" value="Glycos_transf_1"/>
    <property type="match status" value="1"/>
</dbReference>
<dbReference type="InterPro" id="IPR050194">
    <property type="entry name" value="Glycosyltransferase_grp1"/>
</dbReference>
<evidence type="ECO:0000259" key="1">
    <source>
        <dbReference type="Pfam" id="PF00534"/>
    </source>
</evidence>
<dbReference type="InterPro" id="IPR028098">
    <property type="entry name" value="Glyco_trans_4-like_N"/>
</dbReference>
<keyword evidence="4" id="KW-1185">Reference proteome</keyword>
<feature type="domain" description="Glycosyl transferase family 1" evidence="1">
    <location>
        <begin position="198"/>
        <end position="337"/>
    </location>
</feature>
<evidence type="ECO:0000259" key="2">
    <source>
        <dbReference type="Pfam" id="PF13439"/>
    </source>
</evidence>
<dbReference type="Pfam" id="PF13439">
    <property type="entry name" value="Glyco_transf_4"/>
    <property type="match status" value="1"/>
</dbReference>
<organism evidence="3 4">
    <name type="scientific">Terriglobus roseus (strain DSM 18391 / NRRL B-41598 / KBS 63)</name>
    <dbReference type="NCBI Taxonomy" id="926566"/>
    <lineage>
        <taxon>Bacteria</taxon>
        <taxon>Pseudomonadati</taxon>
        <taxon>Acidobacteriota</taxon>
        <taxon>Terriglobia</taxon>
        <taxon>Terriglobales</taxon>
        <taxon>Acidobacteriaceae</taxon>
        <taxon>Terriglobus</taxon>
    </lineage>
</organism>
<dbReference type="SUPFAM" id="SSF53756">
    <property type="entry name" value="UDP-Glycosyltransferase/glycogen phosphorylase"/>
    <property type="match status" value="1"/>
</dbReference>
<dbReference type="PANTHER" id="PTHR45947:SF3">
    <property type="entry name" value="SULFOQUINOVOSYL TRANSFERASE SQD2"/>
    <property type="match status" value="1"/>
</dbReference>
<dbReference type="KEGG" id="trs:Terro_0681"/>
<evidence type="ECO:0000313" key="3">
    <source>
        <dbReference type="EMBL" id="AFL87018.1"/>
    </source>
</evidence>
<dbReference type="HOGENOM" id="CLU_041001_0_0_0"/>
<proteinExistence type="predicted"/>
<feature type="domain" description="Glycosyltransferase subfamily 4-like N-terminal" evidence="2">
    <location>
        <begin position="14"/>
        <end position="188"/>
    </location>
</feature>
<keyword evidence="3" id="KW-0808">Transferase</keyword>
<sequence length="387" mass="41850">MRVAVLHHWFVTRGGGERVAECLAALLPTADLFTLVSAPEGLPESLRGRRLTNSFLQKIPGAVSNHRHFMPLYPEATRSLDLRGYDLVVSSDSGPVKAATLEADAVHLCYCHSPMRYLYDGYESYRASMGGVTRAVFSATAPRVRRADIAAAKRVTKFLANSAYVAERIRGAYGRQADVVHPPIDLHRARLNPPGAAYLAAGRLVSYKKTELMIEACERLGRPLRVAGTGPEEARLRRMAGPNTTFLGSLPTEALWDEYSRARALLFAADEDFGMVPLEAQSCGRPVIAYGIGGSLETVRGAGGEGDSDELPPTGLFFAEQTAASLADAIVRFETQEDRFYAEAAQAHAAGFATPIFLANMRREILGVMPQAEPLLATVEEAVATVG</sequence>
<accession>I3ZCQ0</accession>
<dbReference type="eggNOG" id="COG0438">
    <property type="taxonomic scope" value="Bacteria"/>
</dbReference>
<dbReference type="PATRIC" id="fig|926566.3.peg.673"/>
<dbReference type="EMBL" id="CP003379">
    <property type="protein sequence ID" value="AFL87018.1"/>
    <property type="molecule type" value="Genomic_DNA"/>
</dbReference>
<dbReference type="GO" id="GO:0016757">
    <property type="term" value="F:glycosyltransferase activity"/>
    <property type="evidence" value="ECO:0007669"/>
    <property type="project" value="InterPro"/>
</dbReference>
<dbReference type="PANTHER" id="PTHR45947">
    <property type="entry name" value="SULFOQUINOVOSYL TRANSFERASE SQD2"/>
    <property type="match status" value="1"/>
</dbReference>
<protein>
    <submittedName>
        <fullName evidence="3">Glycosyltransferase</fullName>
    </submittedName>
</protein>
<reference evidence="3 4" key="1">
    <citation type="submission" date="2012-06" db="EMBL/GenBank/DDBJ databases">
        <title>Complete genome of Terriglobus roseus DSM 18391.</title>
        <authorList>
            <consortium name="US DOE Joint Genome Institute (JGI-PGF)"/>
            <person name="Lucas S."/>
            <person name="Copeland A."/>
            <person name="Lapidus A."/>
            <person name="Glavina del Rio T."/>
            <person name="Dalin E."/>
            <person name="Tice H."/>
            <person name="Bruce D."/>
            <person name="Goodwin L."/>
            <person name="Pitluck S."/>
            <person name="Peters L."/>
            <person name="Mikhailova N."/>
            <person name="Munk A.C.C."/>
            <person name="Kyrpides N."/>
            <person name="Mavromatis K."/>
            <person name="Ivanova N."/>
            <person name="Brettin T."/>
            <person name="Detter J.C."/>
            <person name="Han C."/>
            <person name="Larimer F."/>
            <person name="Land M."/>
            <person name="Hauser L."/>
            <person name="Markowitz V."/>
            <person name="Cheng J.-F."/>
            <person name="Hugenholtz P."/>
            <person name="Woyke T."/>
            <person name="Wu D."/>
            <person name="Brambilla E."/>
            <person name="Klenk H.-P."/>
            <person name="Eisen J.A."/>
        </authorList>
    </citation>
    <scope>NUCLEOTIDE SEQUENCE [LARGE SCALE GENOMIC DNA]</scope>
    <source>
        <strain evidence="4">DSM 18391 / NRRL B-41598 / KBS 63</strain>
    </source>
</reference>
<dbReference type="OrthoDB" id="9801609at2"/>
<evidence type="ECO:0000313" key="4">
    <source>
        <dbReference type="Proteomes" id="UP000006056"/>
    </source>
</evidence>